<reference evidence="1" key="1">
    <citation type="submission" date="2018-11" db="EMBL/GenBank/DDBJ databases">
        <authorList>
            <consortium name="Genoscope - CEA"/>
            <person name="William W."/>
        </authorList>
    </citation>
    <scope>NUCLEOTIDE SEQUENCE</scope>
</reference>
<name>A0A3P6EDF9_BRAOL</name>
<proteinExistence type="predicted"/>
<sequence length="76" mass="9284">MYDHEQAKNLRRLRRKGIARLNKCIIDVMHHYNNFKDSDFDNIDIEMIKRKELKPTNPKLFLKSITNKKHFYSHLL</sequence>
<dbReference type="EMBL" id="LR031876">
    <property type="protein sequence ID" value="VDD37690.1"/>
    <property type="molecule type" value="Genomic_DNA"/>
</dbReference>
<evidence type="ECO:0000313" key="1">
    <source>
        <dbReference type="EMBL" id="VDD37690.1"/>
    </source>
</evidence>
<accession>A0A3P6EDF9</accession>
<protein>
    <submittedName>
        <fullName evidence="1">Uncharacterized protein</fullName>
    </submittedName>
</protein>
<dbReference type="AlphaFoldDB" id="A0A3P6EDF9"/>
<organism evidence="1">
    <name type="scientific">Brassica oleracea</name>
    <name type="common">Wild cabbage</name>
    <dbReference type="NCBI Taxonomy" id="3712"/>
    <lineage>
        <taxon>Eukaryota</taxon>
        <taxon>Viridiplantae</taxon>
        <taxon>Streptophyta</taxon>
        <taxon>Embryophyta</taxon>
        <taxon>Tracheophyta</taxon>
        <taxon>Spermatophyta</taxon>
        <taxon>Magnoliopsida</taxon>
        <taxon>eudicotyledons</taxon>
        <taxon>Gunneridae</taxon>
        <taxon>Pentapetalae</taxon>
        <taxon>rosids</taxon>
        <taxon>malvids</taxon>
        <taxon>Brassicales</taxon>
        <taxon>Brassicaceae</taxon>
        <taxon>Brassiceae</taxon>
        <taxon>Brassica</taxon>
    </lineage>
</organism>
<gene>
    <name evidence="1" type="ORF">BOLC7T43250H</name>
</gene>